<dbReference type="EMBL" id="JAWDJX010000001">
    <property type="protein sequence ID" value="KAK3058765.1"/>
    <property type="molecule type" value="Genomic_DNA"/>
</dbReference>
<evidence type="ECO:0000256" key="1">
    <source>
        <dbReference type="ARBA" id="ARBA00022801"/>
    </source>
</evidence>
<evidence type="ECO:0000313" key="5">
    <source>
        <dbReference type="Proteomes" id="UP001271007"/>
    </source>
</evidence>
<comment type="caution">
    <text evidence="4">The sequence shown here is derived from an EMBL/GenBank/DDBJ whole genome shotgun (WGS) entry which is preliminary data.</text>
</comment>
<sequence>MSVDKVSPTDPRVKKDFKEVDGQKWYYWDAAAKGTQRGTVFLIHGYPDISLGWRYQIPMLTELGLRCIALDCMGYSDTGFSPNLHDYGFKHHADAVAGIAKQLDVDRIIIGGHDWGGAVVWRVAQWYPGLVTHVFSVCTPYFPVHDKYVTVEHMVENGVPQFGYQLQFGSPDRKVEKAVQGGGHIRKWLTGMYGGKPSSGRVLMDPKKGIDLDMIENDEFGMTPLLTKEELDYYVTQYTKSGIEGPCNWYRTRELNFEDEKALPADQRKGVQQPSLYVFAERDGVLSEDLTRGMDKAIPNLSKGRVPAGHWALWQTPGETNAIIKKWVEGVVFGGKSKL</sequence>
<dbReference type="InterPro" id="IPR000639">
    <property type="entry name" value="Epox_hydrolase-like"/>
</dbReference>
<dbReference type="SUPFAM" id="SSF53474">
    <property type="entry name" value="alpha/beta-Hydrolases"/>
    <property type="match status" value="1"/>
</dbReference>
<dbReference type="GO" id="GO:0016787">
    <property type="term" value="F:hydrolase activity"/>
    <property type="evidence" value="ECO:0007669"/>
    <property type="project" value="UniProtKB-KW"/>
</dbReference>
<protein>
    <recommendedName>
        <fullName evidence="3">AB hydrolase-1 domain-containing protein</fullName>
    </recommendedName>
</protein>
<keyword evidence="1" id="KW-0378">Hydrolase</keyword>
<dbReference type="AlphaFoldDB" id="A0AAJ0GJF2"/>
<evidence type="ECO:0000313" key="4">
    <source>
        <dbReference type="EMBL" id="KAK3058765.1"/>
    </source>
</evidence>
<dbReference type="InterPro" id="IPR029058">
    <property type="entry name" value="AB_hydrolase_fold"/>
</dbReference>
<dbReference type="Gene3D" id="3.40.50.1820">
    <property type="entry name" value="alpha/beta hydrolase"/>
    <property type="match status" value="1"/>
</dbReference>
<organism evidence="4 5">
    <name type="scientific">Extremus antarcticus</name>
    <dbReference type="NCBI Taxonomy" id="702011"/>
    <lineage>
        <taxon>Eukaryota</taxon>
        <taxon>Fungi</taxon>
        <taxon>Dikarya</taxon>
        <taxon>Ascomycota</taxon>
        <taxon>Pezizomycotina</taxon>
        <taxon>Dothideomycetes</taxon>
        <taxon>Dothideomycetidae</taxon>
        <taxon>Mycosphaerellales</taxon>
        <taxon>Extremaceae</taxon>
        <taxon>Extremus</taxon>
    </lineage>
</organism>
<dbReference type="InterPro" id="IPR000073">
    <property type="entry name" value="AB_hydrolase_1"/>
</dbReference>
<comment type="similarity">
    <text evidence="2">Belongs to the AB hydrolase superfamily. Epoxide hydrolase family.</text>
</comment>
<accession>A0AAJ0GJF2</accession>
<evidence type="ECO:0000256" key="2">
    <source>
        <dbReference type="ARBA" id="ARBA00038334"/>
    </source>
</evidence>
<name>A0AAJ0GJF2_9PEZI</name>
<dbReference type="Proteomes" id="UP001271007">
    <property type="component" value="Unassembled WGS sequence"/>
</dbReference>
<proteinExistence type="inferred from homology"/>
<gene>
    <name evidence="4" type="ORF">LTR09_000330</name>
</gene>
<reference evidence="4" key="1">
    <citation type="submission" date="2023-04" db="EMBL/GenBank/DDBJ databases">
        <title>Black Yeasts Isolated from many extreme environments.</title>
        <authorList>
            <person name="Coleine C."/>
            <person name="Stajich J.E."/>
            <person name="Selbmann L."/>
        </authorList>
    </citation>
    <scope>NUCLEOTIDE SEQUENCE</scope>
    <source>
        <strain evidence="4">CCFEE 5312</strain>
    </source>
</reference>
<feature type="domain" description="AB hydrolase-1" evidence="3">
    <location>
        <begin position="39"/>
        <end position="315"/>
    </location>
</feature>
<dbReference type="Pfam" id="PF00561">
    <property type="entry name" value="Abhydrolase_1"/>
    <property type="match status" value="1"/>
</dbReference>
<keyword evidence="5" id="KW-1185">Reference proteome</keyword>
<dbReference type="PRINTS" id="PR00412">
    <property type="entry name" value="EPOXHYDRLASE"/>
</dbReference>
<dbReference type="PANTHER" id="PTHR43329">
    <property type="entry name" value="EPOXIDE HYDROLASE"/>
    <property type="match status" value="1"/>
</dbReference>
<evidence type="ECO:0000259" key="3">
    <source>
        <dbReference type="Pfam" id="PF00561"/>
    </source>
</evidence>